<reference evidence="1 2" key="1">
    <citation type="submission" date="2017-10" db="EMBL/GenBank/DDBJ databases">
        <title>Sequencing the genomes of 1000 actinobacteria strains.</title>
        <authorList>
            <person name="Klenk H.-P."/>
        </authorList>
    </citation>
    <scope>NUCLEOTIDE SEQUENCE [LARGE SCALE GENOMIC DNA]</scope>
    <source>
        <strain evidence="1 2">DSM 18966</strain>
    </source>
</reference>
<dbReference type="InterPro" id="IPR032580">
    <property type="entry name" value="SatD"/>
</dbReference>
<accession>A0A2A9E4E2</accession>
<dbReference type="OrthoDB" id="5184241at2"/>
<dbReference type="InterPro" id="IPR036388">
    <property type="entry name" value="WH-like_DNA-bd_sf"/>
</dbReference>
<organism evidence="1 2">
    <name type="scientific">Sanguibacter antarcticus</name>
    <dbReference type="NCBI Taxonomy" id="372484"/>
    <lineage>
        <taxon>Bacteria</taxon>
        <taxon>Bacillati</taxon>
        <taxon>Actinomycetota</taxon>
        <taxon>Actinomycetes</taxon>
        <taxon>Micrococcales</taxon>
        <taxon>Sanguibacteraceae</taxon>
        <taxon>Sanguibacter</taxon>
    </lineage>
</organism>
<sequence>MFVLTIDQQKSTTRGDLVPQLLERLALRTAQLPGVVLPFERTVGDEVQGVLDDPMSVLDLVLDVVRLGGWRTGLGLGGVHVPLPDHSREASGPAFVNARAAVERAKSRTTAVPVAVDGPDADRAADVEALLRLVGAIVERRTDLGWQVVDRLRLDPEVTQKEIARTLGISEQAVSQRVRSALWAEEQAAWPLAARLLGEADA</sequence>
<keyword evidence="2" id="KW-1185">Reference proteome</keyword>
<dbReference type="Pfam" id="PF16264">
    <property type="entry name" value="SatD"/>
    <property type="match status" value="1"/>
</dbReference>
<protein>
    <submittedName>
        <fullName evidence="1">SatD family protein</fullName>
    </submittedName>
</protein>
<dbReference type="EMBL" id="PDJG01000001">
    <property type="protein sequence ID" value="PFG33102.1"/>
    <property type="molecule type" value="Genomic_DNA"/>
</dbReference>
<dbReference type="AlphaFoldDB" id="A0A2A9E4E2"/>
<comment type="caution">
    <text evidence="1">The sequence shown here is derived from an EMBL/GenBank/DDBJ whole genome shotgun (WGS) entry which is preliminary data.</text>
</comment>
<dbReference type="Proteomes" id="UP000225548">
    <property type="component" value="Unassembled WGS sequence"/>
</dbReference>
<proteinExistence type="predicted"/>
<gene>
    <name evidence="1" type="ORF">ATL42_0962</name>
</gene>
<evidence type="ECO:0000313" key="1">
    <source>
        <dbReference type="EMBL" id="PFG33102.1"/>
    </source>
</evidence>
<dbReference type="Gene3D" id="1.10.10.10">
    <property type="entry name" value="Winged helix-like DNA-binding domain superfamily/Winged helix DNA-binding domain"/>
    <property type="match status" value="1"/>
</dbReference>
<name>A0A2A9E4E2_9MICO</name>
<dbReference type="RefSeq" id="WP_098454361.1">
    <property type="nucleotide sequence ID" value="NZ_PDJG01000001.1"/>
</dbReference>
<evidence type="ECO:0000313" key="2">
    <source>
        <dbReference type="Proteomes" id="UP000225548"/>
    </source>
</evidence>